<keyword evidence="5" id="KW-1185">Reference proteome</keyword>
<reference evidence="4 5" key="1">
    <citation type="submission" date="2021-01" db="EMBL/GenBank/DDBJ databases">
        <title>Whole genome shotgun sequence of Planobispora siamensis NBRC 107568.</title>
        <authorList>
            <person name="Komaki H."/>
            <person name="Tamura T."/>
        </authorList>
    </citation>
    <scope>NUCLEOTIDE SEQUENCE [LARGE SCALE GENOMIC DNA]</scope>
    <source>
        <strain evidence="4 5">NBRC 107568</strain>
    </source>
</reference>
<keyword evidence="2" id="KW-1133">Transmembrane helix</keyword>
<sequence>MKIKKMLRHPISWVILGAGAVAVAVALYLFQPWRLFTTVEVNEAPPVAAGSTQAPGTAGDGTGEGAQGGSEGKAGKTKVLATGTFISHEHDTSGKARLLELADGSRVLRIEDLDTSDGPDLRVWLSDQPVKEGTDGWFNLDDGKHLELGELKGNKGDANYAVPADADLEALKSVTIWCKRFSVSFGAATLTA</sequence>
<feature type="transmembrane region" description="Helical" evidence="2">
    <location>
        <begin position="12"/>
        <end position="30"/>
    </location>
</feature>
<dbReference type="InterPro" id="IPR019545">
    <property type="entry name" value="DM13_domain"/>
</dbReference>
<proteinExistence type="predicted"/>
<evidence type="ECO:0000313" key="5">
    <source>
        <dbReference type="Proteomes" id="UP000619788"/>
    </source>
</evidence>
<comment type="caution">
    <text evidence="4">The sequence shown here is derived from an EMBL/GenBank/DDBJ whole genome shotgun (WGS) entry which is preliminary data.</text>
</comment>
<evidence type="ECO:0000256" key="1">
    <source>
        <dbReference type="SAM" id="MobiDB-lite"/>
    </source>
</evidence>
<evidence type="ECO:0000313" key="4">
    <source>
        <dbReference type="EMBL" id="GIH93827.1"/>
    </source>
</evidence>
<protein>
    <recommendedName>
        <fullName evidence="3">DM13 domain-containing protein</fullName>
    </recommendedName>
</protein>
<gene>
    <name evidence="4" type="ORF">Psi01_44570</name>
</gene>
<feature type="domain" description="DM13" evidence="3">
    <location>
        <begin position="83"/>
        <end position="191"/>
    </location>
</feature>
<dbReference type="EMBL" id="BOOJ01000036">
    <property type="protein sequence ID" value="GIH93827.1"/>
    <property type="molecule type" value="Genomic_DNA"/>
</dbReference>
<feature type="region of interest" description="Disordered" evidence="1">
    <location>
        <begin position="47"/>
        <end position="74"/>
    </location>
</feature>
<evidence type="ECO:0000259" key="3">
    <source>
        <dbReference type="PROSITE" id="PS51549"/>
    </source>
</evidence>
<organism evidence="4 5">
    <name type="scientific">Planobispora siamensis</name>
    <dbReference type="NCBI Taxonomy" id="936338"/>
    <lineage>
        <taxon>Bacteria</taxon>
        <taxon>Bacillati</taxon>
        <taxon>Actinomycetota</taxon>
        <taxon>Actinomycetes</taxon>
        <taxon>Streptosporangiales</taxon>
        <taxon>Streptosporangiaceae</taxon>
        <taxon>Planobispora</taxon>
    </lineage>
</organism>
<dbReference type="Proteomes" id="UP000619788">
    <property type="component" value="Unassembled WGS sequence"/>
</dbReference>
<accession>A0A8J3WMV2</accession>
<dbReference type="AlphaFoldDB" id="A0A8J3WMV2"/>
<dbReference type="RefSeq" id="WP_204065986.1">
    <property type="nucleotide sequence ID" value="NZ_BOOJ01000036.1"/>
</dbReference>
<name>A0A8J3WMV2_9ACTN</name>
<dbReference type="PROSITE" id="PS51549">
    <property type="entry name" value="DM13"/>
    <property type="match status" value="1"/>
</dbReference>
<evidence type="ECO:0000256" key="2">
    <source>
        <dbReference type="SAM" id="Phobius"/>
    </source>
</evidence>
<keyword evidence="2" id="KW-0472">Membrane</keyword>
<dbReference type="Pfam" id="PF10517">
    <property type="entry name" value="DM13"/>
    <property type="match status" value="1"/>
</dbReference>
<feature type="compositionally biased region" description="Gly residues" evidence="1">
    <location>
        <begin position="58"/>
        <end position="72"/>
    </location>
</feature>
<keyword evidence="2" id="KW-0812">Transmembrane</keyword>